<keyword evidence="2" id="KW-0479">Metal-binding</keyword>
<keyword evidence="4" id="KW-0862">Zinc</keyword>
<dbReference type="GO" id="GO:0046872">
    <property type="term" value="F:metal ion binding"/>
    <property type="evidence" value="ECO:0007669"/>
    <property type="project" value="UniProtKB-KW"/>
</dbReference>
<evidence type="ECO:0000256" key="1">
    <source>
        <dbReference type="ARBA" id="ARBA00001947"/>
    </source>
</evidence>
<name>A0A1Q8SXM0_9GAMM</name>
<sequence length="376" mass="41242">MEHQKHPLISPVPGTERHIDSFHFGPADAERHLYVQGALHADELPGMLVAWTLKQRLAELEALGQLACRVTLVPVANPIGLDQQLMDTPLGRYDFESLTNFNRRYASVADEIADGLDAALNDDIAHNRNVIRDRFEAALLAALAKTGPTTALESMRLTLQRLACRADFVLDLHCDFDAVEHLYTTPAAWPVFEPLARYFGSKASMLATDSGGQSFDECFTLVWEQLQQTFGARFPVDYGCQSVTLELRGQRDVDHDLAGRDAQAIIDWLRHLGLVAGEAPPLPELAYPATELAAMDFLHAPIGGLLVFHAAPGIEVEAGQLIAEIIDPLSDRVEPVHAPQAGMFYARSERRMATAGMIVADIAGHQSHRSGYLLAP</sequence>
<dbReference type="InterPro" id="IPR055438">
    <property type="entry name" value="AstE_AspA_cat"/>
</dbReference>
<dbReference type="CDD" id="cd06250">
    <property type="entry name" value="M14_PaAOTO_like"/>
    <property type="match status" value="1"/>
</dbReference>
<dbReference type="OrthoDB" id="527673at2"/>
<dbReference type="InterPro" id="IPR053138">
    <property type="entry name" value="N-alpha-Ac-DABA_deacetylase"/>
</dbReference>
<dbReference type="Gene3D" id="3.40.630.10">
    <property type="entry name" value="Zn peptidases"/>
    <property type="match status" value="1"/>
</dbReference>
<keyword evidence="3" id="KW-0378">Hydrolase</keyword>
<protein>
    <submittedName>
        <fullName evidence="6">Succinylglutamate desuccinylase</fullName>
    </submittedName>
</protein>
<evidence type="ECO:0000256" key="2">
    <source>
        <dbReference type="ARBA" id="ARBA00022723"/>
    </source>
</evidence>
<dbReference type="PANTHER" id="PTHR37326:SF1">
    <property type="entry name" value="BLL3975 PROTEIN"/>
    <property type="match status" value="1"/>
</dbReference>
<dbReference type="AlphaFoldDB" id="A0A1Q8SXM0"/>
<dbReference type="RefSeq" id="WP_075568354.1">
    <property type="nucleotide sequence ID" value="NZ_MSDO01000001.1"/>
</dbReference>
<dbReference type="GO" id="GO:0016788">
    <property type="term" value="F:hydrolase activity, acting on ester bonds"/>
    <property type="evidence" value="ECO:0007669"/>
    <property type="project" value="InterPro"/>
</dbReference>
<evidence type="ECO:0000256" key="3">
    <source>
        <dbReference type="ARBA" id="ARBA00022801"/>
    </source>
</evidence>
<keyword evidence="7" id="KW-1185">Reference proteome</keyword>
<dbReference type="SUPFAM" id="SSF53187">
    <property type="entry name" value="Zn-dependent exopeptidases"/>
    <property type="match status" value="1"/>
</dbReference>
<dbReference type="EMBL" id="MSDO01000001">
    <property type="protein sequence ID" value="OLO06185.1"/>
    <property type="molecule type" value="Genomic_DNA"/>
</dbReference>
<feature type="domain" description="Succinylglutamate desuccinylase/Aspartoacylase catalytic" evidence="5">
    <location>
        <begin position="31"/>
        <end position="272"/>
    </location>
</feature>
<evidence type="ECO:0000256" key="4">
    <source>
        <dbReference type="ARBA" id="ARBA00022833"/>
    </source>
</evidence>
<proteinExistence type="predicted"/>
<dbReference type="PANTHER" id="PTHR37326">
    <property type="entry name" value="BLL3975 PROTEIN"/>
    <property type="match status" value="1"/>
</dbReference>
<organism evidence="6 7">
    <name type="scientific">Salinicola socius</name>
    <dbReference type="NCBI Taxonomy" id="404433"/>
    <lineage>
        <taxon>Bacteria</taxon>
        <taxon>Pseudomonadati</taxon>
        <taxon>Pseudomonadota</taxon>
        <taxon>Gammaproteobacteria</taxon>
        <taxon>Oceanospirillales</taxon>
        <taxon>Halomonadaceae</taxon>
        <taxon>Salinicola</taxon>
    </lineage>
</organism>
<gene>
    <name evidence="6" type="ORF">BTW07_01445</name>
</gene>
<reference evidence="6 7" key="1">
    <citation type="submission" date="2016-12" db="EMBL/GenBank/DDBJ databases">
        <title>Draft genome sequences of strains Salinicola socius SMB35, Salinicola sp. MH3R3-1 and Chromohalobacter sp. SMB17 from the Verkhnekamsk potash mining region of Russia.</title>
        <authorList>
            <person name="Mavrodi D.V."/>
            <person name="Olsson B.E."/>
            <person name="Korsakova E.S."/>
            <person name="Pyankova A."/>
            <person name="Mavrodi O.V."/>
            <person name="Plotnikova E.G."/>
        </authorList>
    </citation>
    <scope>NUCLEOTIDE SEQUENCE [LARGE SCALE GENOMIC DNA]</scope>
    <source>
        <strain evidence="6 7">SMB35</strain>
    </source>
</reference>
<evidence type="ECO:0000313" key="7">
    <source>
        <dbReference type="Proteomes" id="UP000186878"/>
    </source>
</evidence>
<comment type="cofactor">
    <cofactor evidence="1">
        <name>Zn(2+)</name>
        <dbReference type="ChEBI" id="CHEBI:29105"/>
    </cofactor>
</comment>
<dbReference type="Pfam" id="PF24827">
    <property type="entry name" value="AstE_AspA_cat"/>
    <property type="match status" value="1"/>
</dbReference>
<accession>A0A1Q8SXM0</accession>
<evidence type="ECO:0000259" key="5">
    <source>
        <dbReference type="Pfam" id="PF24827"/>
    </source>
</evidence>
<evidence type="ECO:0000313" key="6">
    <source>
        <dbReference type="EMBL" id="OLO06185.1"/>
    </source>
</evidence>
<dbReference type="Proteomes" id="UP000186878">
    <property type="component" value="Unassembled WGS sequence"/>
</dbReference>
<comment type="caution">
    <text evidence="6">The sequence shown here is derived from an EMBL/GenBank/DDBJ whole genome shotgun (WGS) entry which is preliminary data.</text>
</comment>
<dbReference type="STRING" id="404433.BTW07_01445"/>